<gene>
    <name evidence="1" type="ORF">GRH90_06285</name>
</gene>
<dbReference type="AlphaFoldDB" id="A0A845SIB8"/>
<sequence length="203" mass="22582">MNTFFASAVFNAVALSRAATQYPPCPEGRVLPFPVVAIQNYAGDGGQPAFKRDAAVAGLDDTYPAQAKTRRAGELLPPARPVHNTPPPGVGATGGGSMVSSLDWFCLTARELCLGIEVLQHEMDTSKIESGFDQPEKFLGHFNRLMDMVSRYIDWMRCFNQWNEDDRVRIELHKNISLLGPIIEEMIKKINVIESIFLERNSQ</sequence>
<organism evidence="1 2">
    <name type="scientific">Acerihabitans arboris</name>
    <dbReference type="NCBI Taxonomy" id="2691583"/>
    <lineage>
        <taxon>Bacteria</taxon>
        <taxon>Pseudomonadati</taxon>
        <taxon>Pseudomonadota</taxon>
        <taxon>Gammaproteobacteria</taxon>
        <taxon>Enterobacterales</taxon>
        <taxon>Pectobacteriaceae</taxon>
        <taxon>Acerihabitans</taxon>
    </lineage>
</organism>
<evidence type="ECO:0000313" key="1">
    <source>
        <dbReference type="EMBL" id="NDL62361.1"/>
    </source>
</evidence>
<dbReference type="EMBL" id="WUBS01000004">
    <property type="protein sequence ID" value="NDL62361.1"/>
    <property type="molecule type" value="Genomic_DNA"/>
</dbReference>
<reference evidence="1 2" key="1">
    <citation type="submission" date="2019-12" db="EMBL/GenBank/DDBJ databases">
        <authorList>
            <person name="Lee S.D."/>
        </authorList>
    </citation>
    <scope>NUCLEOTIDE SEQUENCE [LARGE SCALE GENOMIC DNA]</scope>
    <source>
        <strain evidence="1 2">SAP-6</strain>
    </source>
</reference>
<dbReference type="RefSeq" id="WP_162365097.1">
    <property type="nucleotide sequence ID" value="NZ_WUBS01000004.1"/>
</dbReference>
<reference evidence="1 2" key="2">
    <citation type="submission" date="2020-02" db="EMBL/GenBank/DDBJ databases">
        <title>The new genus of Enterobacteriales.</title>
        <authorList>
            <person name="Kim I.S."/>
        </authorList>
    </citation>
    <scope>NUCLEOTIDE SEQUENCE [LARGE SCALE GENOMIC DNA]</scope>
    <source>
        <strain evidence="1 2">SAP-6</strain>
    </source>
</reference>
<comment type="caution">
    <text evidence="1">The sequence shown here is derived from an EMBL/GenBank/DDBJ whole genome shotgun (WGS) entry which is preliminary data.</text>
</comment>
<evidence type="ECO:0000313" key="2">
    <source>
        <dbReference type="Proteomes" id="UP000461443"/>
    </source>
</evidence>
<protein>
    <submittedName>
        <fullName evidence="1">Uncharacterized protein</fullName>
    </submittedName>
</protein>
<name>A0A845SIB8_9GAMM</name>
<keyword evidence="2" id="KW-1185">Reference proteome</keyword>
<proteinExistence type="predicted"/>
<accession>A0A845SIB8</accession>
<dbReference type="Proteomes" id="UP000461443">
    <property type="component" value="Unassembled WGS sequence"/>
</dbReference>